<comment type="caution">
    <text evidence="1">The sequence shown here is derived from an EMBL/GenBank/DDBJ whole genome shotgun (WGS) entry which is preliminary data.</text>
</comment>
<dbReference type="Pfam" id="PF07606">
    <property type="entry name" value="DUF1569"/>
    <property type="match status" value="1"/>
</dbReference>
<dbReference type="InterPro" id="IPR034660">
    <property type="entry name" value="DinB/YfiT-like"/>
</dbReference>
<name>A0ABQ5QKY5_9BACT</name>
<keyword evidence="2" id="KW-1185">Reference proteome</keyword>
<dbReference type="EMBL" id="BSDE01000009">
    <property type="protein sequence ID" value="GLH74921.1"/>
    <property type="molecule type" value="Genomic_DNA"/>
</dbReference>
<accession>A0ABQ5QKY5</accession>
<protein>
    <recommendedName>
        <fullName evidence="3">DUF1569 domain-containing protein</fullName>
    </recommendedName>
</protein>
<evidence type="ECO:0008006" key="3">
    <source>
        <dbReference type="Google" id="ProtNLM"/>
    </source>
</evidence>
<evidence type="ECO:0000313" key="1">
    <source>
        <dbReference type="EMBL" id="GLH74921.1"/>
    </source>
</evidence>
<dbReference type="Gene3D" id="1.20.120.450">
    <property type="entry name" value="dinb family like domain"/>
    <property type="match status" value="1"/>
</dbReference>
<proteinExistence type="predicted"/>
<gene>
    <name evidence="1" type="ORF">GETHLI_34230</name>
</gene>
<organism evidence="1 2">
    <name type="scientific">Geothrix limicola</name>
    <dbReference type="NCBI Taxonomy" id="2927978"/>
    <lineage>
        <taxon>Bacteria</taxon>
        <taxon>Pseudomonadati</taxon>
        <taxon>Acidobacteriota</taxon>
        <taxon>Holophagae</taxon>
        <taxon>Holophagales</taxon>
        <taxon>Holophagaceae</taxon>
        <taxon>Geothrix</taxon>
    </lineage>
</organism>
<dbReference type="InterPro" id="IPR011463">
    <property type="entry name" value="DUF1569"/>
</dbReference>
<dbReference type="RefSeq" id="WP_285577759.1">
    <property type="nucleotide sequence ID" value="NZ_BSDE01000009.1"/>
</dbReference>
<dbReference type="Proteomes" id="UP001165069">
    <property type="component" value="Unassembled WGS sequence"/>
</dbReference>
<evidence type="ECO:0000313" key="2">
    <source>
        <dbReference type="Proteomes" id="UP001165069"/>
    </source>
</evidence>
<sequence length="150" mass="16824">MKNLFEAPAVESLKTRLASLAPEQPRLWGRMNAAQALAHCSAGLEMAMGFRRPPRDLLGRIIGRIIKRLALGNEEPMRRNTPTQQDLVVTGTPDFEAERARLRGLIDTFSTGGPEVCSTHPHTFFGPLTPQEWSVLMYKHLDHHLRQFGA</sequence>
<reference evidence="1 2" key="1">
    <citation type="journal article" date="2023" name="Antonie Van Leeuwenhoek">
        <title>Mesoterricola silvestris gen. nov., sp. nov., Mesoterricola sediminis sp. nov., Geothrix oryzae sp. nov., Geothrix edaphica sp. nov., Geothrix rubra sp. nov., and Geothrix limicola sp. nov., six novel members of Acidobacteriota isolated from soils.</title>
        <authorList>
            <person name="Itoh H."/>
            <person name="Sugisawa Y."/>
            <person name="Mise K."/>
            <person name="Xu Z."/>
            <person name="Kuniyasu M."/>
            <person name="Ushijima N."/>
            <person name="Kawano K."/>
            <person name="Kobayashi E."/>
            <person name="Shiratori Y."/>
            <person name="Masuda Y."/>
            <person name="Senoo K."/>
        </authorList>
    </citation>
    <scope>NUCLEOTIDE SEQUENCE [LARGE SCALE GENOMIC DNA]</scope>
    <source>
        <strain evidence="1 2">Red804</strain>
    </source>
</reference>